<evidence type="ECO:0000256" key="6">
    <source>
        <dbReference type="ARBA" id="ARBA00023065"/>
    </source>
</evidence>
<organism evidence="11 12">
    <name type="scientific">Echinococcus granulosus</name>
    <name type="common">Hydatid tapeworm</name>
    <dbReference type="NCBI Taxonomy" id="6210"/>
    <lineage>
        <taxon>Eukaryota</taxon>
        <taxon>Metazoa</taxon>
        <taxon>Spiralia</taxon>
        <taxon>Lophotrochozoa</taxon>
        <taxon>Platyhelminthes</taxon>
        <taxon>Cestoda</taxon>
        <taxon>Eucestoda</taxon>
        <taxon>Cyclophyllidea</taxon>
        <taxon>Taeniidae</taxon>
        <taxon>Echinococcus</taxon>
        <taxon>Echinococcus granulosus group</taxon>
    </lineage>
</organism>
<keyword evidence="3" id="KW-0813">Transport</keyword>
<accession>W6UZV0</accession>
<reference evidence="11 12" key="1">
    <citation type="journal article" date="2013" name="Nat. Genet.">
        <title>The genome of the hydatid tapeworm Echinococcus granulosus.</title>
        <authorList>
            <person name="Zheng H."/>
            <person name="Zhang W."/>
            <person name="Zhang L."/>
            <person name="Zhang Z."/>
            <person name="Li J."/>
            <person name="Lu G."/>
            <person name="Zhu Y."/>
            <person name="Wang Y."/>
            <person name="Huang Y."/>
            <person name="Liu J."/>
            <person name="Kang H."/>
            <person name="Chen J."/>
            <person name="Wang L."/>
            <person name="Chen A."/>
            <person name="Yu S."/>
            <person name="Gao Z."/>
            <person name="Jin L."/>
            <person name="Gu W."/>
            <person name="Wang Z."/>
            <person name="Zhao L."/>
            <person name="Shi B."/>
            <person name="Wen H."/>
            <person name="Lin R."/>
            <person name="Jones M.K."/>
            <person name="Brejova B."/>
            <person name="Vinar T."/>
            <person name="Zhao G."/>
            <person name="McManus D.P."/>
            <person name="Chen Z."/>
            <person name="Zhou Y."/>
            <person name="Wang S."/>
        </authorList>
    </citation>
    <scope>NUCLEOTIDE SEQUENCE [LARGE SCALE GENOMIC DNA]</scope>
</reference>
<keyword evidence="7" id="KW-0496">Mitochondrion</keyword>
<dbReference type="GO" id="GO:0031966">
    <property type="term" value="C:mitochondrial membrane"/>
    <property type="evidence" value="ECO:0007669"/>
    <property type="project" value="UniProtKB-SubCell"/>
</dbReference>
<sequence length="139" mass="16390">MPGLFETSISPYSLPLKSFGDSFVRPLLVGTMPDFGLLPKEYNVCVHGAYFPGYYYGPKEIKFGDVKMGDLWTYLKTRSCNPVDYVKALARFSWRYRLRWIYPRKSTLVPFFHIGFFFATCQYLINYKSHQTERHAKYH</sequence>
<dbReference type="RefSeq" id="XP_024350385.1">
    <property type="nucleotide sequence ID" value="XM_024495166.1"/>
</dbReference>
<dbReference type="GO" id="GO:1902600">
    <property type="term" value="P:proton transmembrane transport"/>
    <property type="evidence" value="ECO:0007669"/>
    <property type="project" value="UniProtKB-KW"/>
</dbReference>
<dbReference type="Proteomes" id="UP000019149">
    <property type="component" value="Unassembled WGS sequence"/>
</dbReference>
<keyword evidence="4" id="KW-0138">CF(0)</keyword>
<dbReference type="GeneID" id="36341632"/>
<comment type="similarity">
    <text evidence="2">Belongs to the ATPase F chain family.</text>
</comment>
<evidence type="ECO:0000256" key="7">
    <source>
        <dbReference type="ARBA" id="ARBA00023128"/>
    </source>
</evidence>
<evidence type="ECO:0000256" key="2">
    <source>
        <dbReference type="ARBA" id="ARBA00005895"/>
    </source>
</evidence>
<dbReference type="GO" id="GO:0045259">
    <property type="term" value="C:proton-transporting ATP synthase complex"/>
    <property type="evidence" value="ECO:0007669"/>
    <property type="project" value="UniProtKB-KW"/>
</dbReference>
<gene>
    <name evidence="11" type="ORF">EGR_05917</name>
</gene>
<dbReference type="AlphaFoldDB" id="W6UZV0"/>
<evidence type="ECO:0000256" key="1">
    <source>
        <dbReference type="ARBA" id="ARBA00004325"/>
    </source>
</evidence>
<comment type="caution">
    <text evidence="11">The sequence shown here is derived from an EMBL/GenBank/DDBJ whole genome shotgun (WGS) entry which is preliminary data.</text>
</comment>
<evidence type="ECO:0000313" key="12">
    <source>
        <dbReference type="Proteomes" id="UP000019149"/>
    </source>
</evidence>
<dbReference type="EMBL" id="APAU02000048">
    <property type="protein sequence ID" value="EUB59189.1"/>
    <property type="molecule type" value="Genomic_DNA"/>
</dbReference>
<evidence type="ECO:0000256" key="9">
    <source>
        <dbReference type="ARBA" id="ARBA00023310"/>
    </source>
</evidence>
<dbReference type="Pfam" id="PF10206">
    <property type="entry name" value="WRW"/>
    <property type="match status" value="1"/>
</dbReference>
<evidence type="ECO:0000256" key="8">
    <source>
        <dbReference type="ARBA" id="ARBA00023136"/>
    </source>
</evidence>
<evidence type="ECO:0000256" key="10">
    <source>
        <dbReference type="SAM" id="Phobius"/>
    </source>
</evidence>
<dbReference type="OMA" id="HKYVQPK"/>
<evidence type="ECO:0000313" key="11">
    <source>
        <dbReference type="EMBL" id="EUB59189.1"/>
    </source>
</evidence>
<dbReference type="InterPro" id="IPR019344">
    <property type="entry name" value="F1F0-ATPsyn_F_prd"/>
</dbReference>
<comment type="subcellular location">
    <subcellularLocation>
        <location evidence="1">Mitochondrion membrane</location>
    </subcellularLocation>
</comment>
<dbReference type="GO" id="GO:0006754">
    <property type="term" value="P:ATP biosynthetic process"/>
    <property type="evidence" value="ECO:0007669"/>
    <property type="project" value="UniProtKB-KW"/>
</dbReference>
<keyword evidence="12" id="KW-1185">Reference proteome</keyword>
<proteinExistence type="inferred from homology"/>
<protein>
    <submittedName>
        <fullName evidence="11">ATP synthase subunit f</fullName>
    </submittedName>
</protein>
<keyword evidence="10" id="KW-1133">Transmembrane helix</keyword>
<feature type="transmembrane region" description="Helical" evidence="10">
    <location>
        <begin position="107"/>
        <end position="125"/>
    </location>
</feature>
<dbReference type="KEGG" id="egl:EGR_05917"/>
<keyword evidence="8 10" id="KW-0472">Membrane</keyword>
<dbReference type="OrthoDB" id="8921675at2759"/>
<keyword evidence="6" id="KW-0406">Ion transport</keyword>
<evidence type="ECO:0000256" key="3">
    <source>
        <dbReference type="ARBA" id="ARBA00022448"/>
    </source>
</evidence>
<keyword evidence="9" id="KW-0066">ATP synthesis</keyword>
<dbReference type="CTD" id="36341632"/>
<name>W6UZV0_ECHGR</name>
<keyword evidence="10" id="KW-0812">Transmembrane</keyword>
<evidence type="ECO:0000256" key="5">
    <source>
        <dbReference type="ARBA" id="ARBA00022781"/>
    </source>
</evidence>
<dbReference type="STRING" id="6210.W6UZV0"/>
<keyword evidence="5" id="KW-0375">Hydrogen ion transport</keyword>
<evidence type="ECO:0000256" key="4">
    <source>
        <dbReference type="ARBA" id="ARBA00022547"/>
    </source>
</evidence>